<reference evidence="1" key="1">
    <citation type="submission" date="2013-07" db="EMBL/GenBank/DDBJ databases">
        <title>Midgut Transcriptome Profiling of Anoplphora glabripennis, a Lignocellulose Degrading, Wood-Boring Cerambycid.</title>
        <authorList>
            <person name="Scully E.D."/>
            <person name="Hoover K."/>
            <person name="Carlson J.E."/>
            <person name="Tien M."/>
            <person name="Geib S.M."/>
        </authorList>
    </citation>
    <scope>NUCLEOTIDE SEQUENCE</scope>
</reference>
<feature type="non-terminal residue" evidence="1">
    <location>
        <position position="112"/>
    </location>
</feature>
<evidence type="ECO:0000313" key="1">
    <source>
        <dbReference type="EMBL" id="JAB59991.1"/>
    </source>
</evidence>
<dbReference type="AlphaFoldDB" id="V5I6B5"/>
<name>V5I6B5_ANOGL</name>
<proteinExistence type="predicted"/>
<dbReference type="PANTHER" id="PTHR45749:SF21">
    <property type="entry name" value="DUF4371 DOMAIN-CONTAINING PROTEIN"/>
    <property type="match status" value="1"/>
</dbReference>
<accession>V5I6B5</accession>
<sequence length="112" mass="12802">MKFRKKLKHVSVDEARCFKEEQLSITIRYVIDLDIVERFIGFINCSTFRDAQGLATLILDTLNKLHLSDVPILAQSYDGVMSDKNRGLQAIIKETHPNAIYINCLAHKLNLV</sequence>
<dbReference type="PANTHER" id="PTHR45749">
    <property type="match status" value="1"/>
</dbReference>
<dbReference type="EMBL" id="GALX01008475">
    <property type="protein sequence ID" value="JAB59991.1"/>
    <property type="molecule type" value="Transcribed_RNA"/>
</dbReference>
<organism evidence="1">
    <name type="scientific">Anoplophora glabripennis</name>
    <name type="common">Asian longhorn beetle</name>
    <name type="synonym">Anoplophora nobilis</name>
    <dbReference type="NCBI Taxonomy" id="217634"/>
    <lineage>
        <taxon>Eukaryota</taxon>
        <taxon>Metazoa</taxon>
        <taxon>Ecdysozoa</taxon>
        <taxon>Arthropoda</taxon>
        <taxon>Hexapoda</taxon>
        <taxon>Insecta</taxon>
        <taxon>Pterygota</taxon>
        <taxon>Neoptera</taxon>
        <taxon>Endopterygota</taxon>
        <taxon>Coleoptera</taxon>
        <taxon>Polyphaga</taxon>
        <taxon>Cucujiformia</taxon>
        <taxon>Chrysomeloidea</taxon>
        <taxon>Cerambycidae</taxon>
        <taxon>Lamiinae</taxon>
        <taxon>Lamiini</taxon>
        <taxon>Anoplophora</taxon>
    </lineage>
</organism>
<protein>
    <submittedName>
        <fullName evidence="1">Uncharacterized protein</fullName>
    </submittedName>
</protein>